<evidence type="ECO:0000313" key="2">
    <source>
        <dbReference type="EMBL" id="HAT1596445.1"/>
    </source>
</evidence>
<dbReference type="GO" id="GO:0016747">
    <property type="term" value="F:acyltransferase activity, transferring groups other than amino-acyl groups"/>
    <property type="evidence" value="ECO:0007669"/>
    <property type="project" value="InterPro"/>
</dbReference>
<name>A0AAN5KRG5_LEGPN</name>
<dbReference type="PANTHER" id="PTHR43792:SF1">
    <property type="entry name" value="N-ACETYLTRANSFERASE DOMAIN-CONTAINING PROTEIN"/>
    <property type="match status" value="1"/>
</dbReference>
<dbReference type="EMBL" id="DACSEI010000111">
    <property type="protein sequence ID" value="HAT1597949.1"/>
    <property type="molecule type" value="Genomic_DNA"/>
</dbReference>
<dbReference type="SUPFAM" id="SSF55729">
    <property type="entry name" value="Acyl-CoA N-acyltransferases (Nat)"/>
    <property type="match status" value="1"/>
</dbReference>
<dbReference type="InterPro" id="IPR016181">
    <property type="entry name" value="Acyl_CoA_acyltransferase"/>
</dbReference>
<comment type="caution">
    <text evidence="2">The sequence shown here is derived from an EMBL/GenBank/DDBJ whole genome shotgun (WGS) entry which is preliminary data.</text>
</comment>
<proteinExistence type="predicted"/>
<dbReference type="Gene3D" id="3.40.630.30">
    <property type="match status" value="1"/>
</dbReference>
<dbReference type="PROSITE" id="PS51186">
    <property type="entry name" value="GNAT"/>
    <property type="match status" value="1"/>
</dbReference>
<feature type="domain" description="N-acetyltransferase" evidence="1">
    <location>
        <begin position="10"/>
        <end position="168"/>
    </location>
</feature>
<evidence type="ECO:0000313" key="3">
    <source>
        <dbReference type="EMBL" id="HAT1597949.1"/>
    </source>
</evidence>
<dbReference type="Proteomes" id="UP000861567">
    <property type="component" value="Unassembled WGS sequence"/>
</dbReference>
<gene>
    <name evidence="2" type="ORF">I8Y58_001672</name>
    <name evidence="3" type="ORF">I8Y58_003239</name>
</gene>
<protein>
    <submittedName>
        <fullName evidence="2">GNAT family N-acetyltransferase</fullName>
    </submittedName>
</protein>
<dbReference type="InterPro" id="IPR000182">
    <property type="entry name" value="GNAT_dom"/>
</dbReference>
<dbReference type="PANTHER" id="PTHR43792">
    <property type="entry name" value="GNAT FAMILY, PUTATIVE (AFU_ORTHOLOGUE AFUA_3G00765)-RELATED-RELATED"/>
    <property type="match status" value="1"/>
</dbReference>
<reference evidence="2" key="1">
    <citation type="journal article" date="2018" name="Genome Biol.">
        <title>SKESA: strategic k-mer extension for scrupulous assemblies.</title>
        <authorList>
            <person name="Souvorov A."/>
            <person name="Agarwala R."/>
            <person name="Lipman D.J."/>
        </authorList>
    </citation>
    <scope>NUCLEOTIDE SEQUENCE</scope>
    <source>
        <strain evidence="2">D3612</strain>
    </source>
</reference>
<dbReference type="Pfam" id="PF13302">
    <property type="entry name" value="Acetyltransf_3"/>
    <property type="match status" value="1"/>
</dbReference>
<dbReference type="InterPro" id="IPR051531">
    <property type="entry name" value="N-acetyltransferase"/>
</dbReference>
<evidence type="ECO:0000259" key="1">
    <source>
        <dbReference type="PROSITE" id="PS51186"/>
    </source>
</evidence>
<evidence type="ECO:0000313" key="4">
    <source>
        <dbReference type="Proteomes" id="UP000861567"/>
    </source>
</evidence>
<reference evidence="2" key="2">
    <citation type="submission" date="2020-11" db="EMBL/GenBank/DDBJ databases">
        <authorList>
            <consortium name="NCBI Pathogen Detection Project"/>
        </authorList>
    </citation>
    <scope>NUCLEOTIDE SEQUENCE</scope>
    <source>
        <strain evidence="2">D3612</strain>
    </source>
</reference>
<sequence length="168" mass="19529">MSILVETPRLLIKIPILKDLEHWYVLHSDQHVMEYMGGVQSRSVIKKWLQSDILHHQKHGFTMGSVFQKNNNEFIGRAGLVYLDHNDDQPDIEIGYVLHKKYWRRGFGIELVNALIAWGFTHLAVEKLVAVTRPGNIKSKRLLEKCGLHYTRTIVIGNTDFLLYEVHK</sequence>
<accession>A0AAN5KRG5</accession>
<organism evidence="2 4">
    <name type="scientific">Legionella pneumophila</name>
    <dbReference type="NCBI Taxonomy" id="446"/>
    <lineage>
        <taxon>Bacteria</taxon>
        <taxon>Pseudomonadati</taxon>
        <taxon>Pseudomonadota</taxon>
        <taxon>Gammaproteobacteria</taxon>
        <taxon>Legionellales</taxon>
        <taxon>Legionellaceae</taxon>
        <taxon>Legionella</taxon>
    </lineage>
</organism>
<dbReference type="EMBL" id="DACSEI010000014">
    <property type="protein sequence ID" value="HAT1596445.1"/>
    <property type="molecule type" value="Genomic_DNA"/>
</dbReference>
<dbReference type="AlphaFoldDB" id="A0AAN5KRG5"/>